<evidence type="ECO:0000259" key="2">
    <source>
        <dbReference type="PROSITE" id="PS51184"/>
    </source>
</evidence>
<dbReference type="PANTHER" id="PTHR12480">
    <property type="entry name" value="ARGININE DEMETHYLASE AND LYSYL-HYDROXYLASE JMJD"/>
    <property type="match status" value="1"/>
</dbReference>
<dbReference type="GO" id="GO:0008168">
    <property type="term" value="F:methyltransferase activity"/>
    <property type="evidence" value="ECO:0007669"/>
    <property type="project" value="UniProtKB-KW"/>
</dbReference>
<evidence type="ECO:0000256" key="1">
    <source>
        <dbReference type="SAM" id="SignalP"/>
    </source>
</evidence>
<evidence type="ECO:0000313" key="3">
    <source>
        <dbReference type="EMBL" id="CAB3257803.1"/>
    </source>
</evidence>
<accession>A0A6F9DGD3</accession>
<dbReference type="GO" id="GO:0005634">
    <property type="term" value="C:nucleus"/>
    <property type="evidence" value="ECO:0007669"/>
    <property type="project" value="TreeGrafter"/>
</dbReference>
<dbReference type="InterPro" id="IPR041667">
    <property type="entry name" value="Cupin_8"/>
</dbReference>
<organism evidence="3">
    <name type="scientific">Phallusia mammillata</name>
    <dbReference type="NCBI Taxonomy" id="59560"/>
    <lineage>
        <taxon>Eukaryota</taxon>
        <taxon>Metazoa</taxon>
        <taxon>Chordata</taxon>
        <taxon>Tunicata</taxon>
        <taxon>Ascidiacea</taxon>
        <taxon>Phlebobranchia</taxon>
        <taxon>Ascidiidae</taxon>
        <taxon>Phallusia</taxon>
    </lineage>
</organism>
<feature type="domain" description="JmjC" evidence="2">
    <location>
        <begin position="129"/>
        <end position="261"/>
    </location>
</feature>
<dbReference type="InterPro" id="IPR050910">
    <property type="entry name" value="JMJD6_ArgDemeth/LysHydrox"/>
</dbReference>
<dbReference type="PANTHER" id="PTHR12480:SF21">
    <property type="entry name" value="JMJC DOMAIN-CONTAINING PROTEIN 8"/>
    <property type="match status" value="1"/>
</dbReference>
<sequence length="261" mass="30081">MFEQFVWLLVCLVNVDALNWDSCTKSSCSEGVKSITTSICNVDRRGKISQTEFLEKYAFTKPVILTGVSDNAEFQKLCENERLLKDHGNKVVTLSTANTHSYEKFQMTFADYMEKVFAHQEYNKTGPDTLYWFGNHDYAEWDSLFKHYKTPPYELPGKTIALSFGVAGPGTGVPFHFHGPGFSEVIHGSKRWFLLPFEQKPDFDPNKTTLRWLLEDYVHLDESEKPFECVIKPGEVLYFPDKWWHATLNIEESVFISSFLG</sequence>
<feature type="chain" id="PRO_5026153713" evidence="1">
    <location>
        <begin position="18"/>
        <end position="261"/>
    </location>
</feature>
<reference evidence="3" key="1">
    <citation type="submission" date="2020-04" db="EMBL/GenBank/DDBJ databases">
        <authorList>
            <person name="Neveu A P."/>
        </authorList>
    </citation>
    <scope>NUCLEOTIDE SEQUENCE</scope>
    <source>
        <tissue evidence="3">Whole embryo</tissue>
    </source>
</reference>
<dbReference type="Gene3D" id="2.60.120.650">
    <property type="entry name" value="Cupin"/>
    <property type="match status" value="1"/>
</dbReference>
<dbReference type="Pfam" id="PF13621">
    <property type="entry name" value="Cupin_8"/>
    <property type="match status" value="1"/>
</dbReference>
<name>A0A6F9DGD3_9ASCI</name>
<dbReference type="GO" id="GO:0032259">
    <property type="term" value="P:methylation"/>
    <property type="evidence" value="ECO:0007669"/>
    <property type="project" value="UniProtKB-KW"/>
</dbReference>
<dbReference type="PROSITE" id="PS51184">
    <property type="entry name" value="JMJC"/>
    <property type="match status" value="1"/>
</dbReference>
<dbReference type="SUPFAM" id="SSF51197">
    <property type="entry name" value="Clavaminate synthase-like"/>
    <property type="match status" value="1"/>
</dbReference>
<keyword evidence="1" id="KW-0732">Signal</keyword>
<feature type="signal peptide" evidence="1">
    <location>
        <begin position="1"/>
        <end position="17"/>
    </location>
</feature>
<dbReference type="EMBL" id="LR786103">
    <property type="protein sequence ID" value="CAB3257803.1"/>
    <property type="molecule type" value="mRNA"/>
</dbReference>
<dbReference type="AlphaFoldDB" id="A0A6F9DGD3"/>
<keyword evidence="3" id="KW-0489">Methyltransferase</keyword>
<proteinExistence type="evidence at transcript level"/>
<dbReference type="InterPro" id="IPR003347">
    <property type="entry name" value="JmjC_dom"/>
</dbReference>
<dbReference type="GO" id="GO:0000987">
    <property type="term" value="F:cis-regulatory region sequence-specific DNA binding"/>
    <property type="evidence" value="ECO:0007669"/>
    <property type="project" value="TreeGrafter"/>
</dbReference>
<gene>
    <name evidence="3" type="primary">Jmjd8</name>
</gene>
<protein>
    <submittedName>
        <fullName evidence="3">Bifunctional arginine demethylase and lysyl-hydroxylase JMJD6-A</fullName>
    </submittedName>
</protein>
<keyword evidence="3" id="KW-0808">Transferase</keyword>